<evidence type="ECO:0000256" key="4">
    <source>
        <dbReference type="ARBA" id="ARBA00012483"/>
    </source>
</evidence>
<evidence type="ECO:0000256" key="15">
    <source>
        <dbReference type="SAM" id="Phobius"/>
    </source>
</evidence>
<keyword evidence="8 14" id="KW-0863">Zinc-finger</keyword>
<accession>A0A6P6A910</accession>
<evidence type="ECO:0000256" key="3">
    <source>
        <dbReference type="ARBA" id="ARBA00004906"/>
    </source>
</evidence>
<evidence type="ECO:0000256" key="5">
    <source>
        <dbReference type="ARBA" id="ARBA00022679"/>
    </source>
</evidence>
<name>A0A6P6A910_DURZI</name>
<keyword evidence="5" id="KW-0808">Transferase</keyword>
<keyword evidence="10" id="KW-0862">Zinc</keyword>
<dbReference type="Gene3D" id="3.30.40.10">
    <property type="entry name" value="Zinc/RING finger domain, C3HC4 (zinc finger)"/>
    <property type="match status" value="1"/>
</dbReference>
<proteinExistence type="inferred from homology"/>
<dbReference type="SUPFAM" id="SSF57850">
    <property type="entry name" value="RING/U-box"/>
    <property type="match status" value="1"/>
</dbReference>
<dbReference type="InterPro" id="IPR013083">
    <property type="entry name" value="Znf_RING/FYVE/PHD"/>
</dbReference>
<evidence type="ECO:0000256" key="1">
    <source>
        <dbReference type="ARBA" id="ARBA00000900"/>
    </source>
</evidence>
<dbReference type="InterPro" id="IPR001841">
    <property type="entry name" value="Znf_RING"/>
</dbReference>
<dbReference type="KEGG" id="dzi:111307481"/>
<evidence type="ECO:0000256" key="6">
    <source>
        <dbReference type="ARBA" id="ARBA00022692"/>
    </source>
</evidence>
<evidence type="ECO:0000256" key="12">
    <source>
        <dbReference type="ARBA" id="ARBA00023136"/>
    </source>
</evidence>
<dbReference type="OrthoDB" id="8062037at2759"/>
<gene>
    <name evidence="18" type="primary">LOC111307481</name>
</gene>
<organism evidence="17 18">
    <name type="scientific">Durio zibethinus</name>
    <name type="common">Durian</name>
    <dbReference type="NCBI Taxonomy" id="66656"/>
    <lineage>
        <taxon>Eukaryota</taxon>
        <taxon>Viridiplantae</taxon>
        <taxon>Streptophyta</taxon>
        <taxon>Embryophyta</taxon>
        <taxon>Tracheophyta</taxon>
        <taxon>Spermatophyta</taxon>
        <taxon>Magnoliopsida</taxon>
        <taxon>eudicotyledons</taxon>
        <taxon>Gunneridae</taxon>
        <taxon>Pentapetalae</taxon>
        <taxon>rosids</taxon>
        <taxon>malvids</taxon>
        <taxon>Malvales</taxon>
        <taxon>Malvaceae</taxon>
        <taxon>Helicteroideae</taxon>
        <taxon>Durio</taxon>
    </lineage>
</organism>
<dbReference type="SMART" id="SM00184">
    <property type="entry name" value="RING"/>
    <property type="match status" value="1"/>
</dbReference>
<dbReference type="PANTHER" id="PTHR46279:SF23">
    <property type="entry name" value="RING-TYPE E3 UBIQUITIN TRANSFERASE"/>
    <property type="match status" value="1"/>
</dbReference>
<dbReference type="GeneID" id="111307481"/>
<dbReference type="Proteomes" id="UP000515121">
    <property type="component" value="Unplaced"/>
</dbReference>
<comment type="pathway">
    <text evidence="3">Protein modification; protein ubiquitination.</text>
</comment>
<dbReference type="CDD" id="cd16461">
    <property type="entry name" value="RING-H2_EL5-like"/>
    <property type="match status" value="1"/>
</dbReference>
<dbReference type="AlphaFoldDB" id="A0A6P6A910"/>
<evidence type="ECO:0000313" key="18">
    <source>
        <dbReference type="RefSeq" id="XP_022761236.1"/>
    </source>
</evidence>
<feature type="transmembrane region" description="Helical" evidence="15">
    <location>
        <begin position="20"/>
        <end position="40"/>
    </location>
</feature>
<reference evidence="18" key="1">
    <citation type="submission" date="2025-08" db="UniProtKB">
        <authorList>
            <consortium name="RefSeq"/>
        </authorList>
    </citation>
    <scope>IDENTIFICATION</scope>
    <source>
        <tissue evidence="18">Fruit stalk</tissue>
    </source>
</reference>
<dbReference type="EC" id="2.3.2.27" evidence="4"/>
<evidence type="ECO:0000313" key="17">
    <source>
        <dbReference type="Proteomes" id="UP000515121"/>
    </source>
</evidence>
<evidence type="ECO:0000256" key="7">
    <source>
        <dbReference type="ARBA" id="ARBA00022723"/>
    </source>
</evidence>
<keyword evidence="7" id="KW-0479">Metal-binding</keyword>
<evidence type="ECO:0000256" key="10">
    <source>
        <dbReference type="ARBA" id="ARBA00022833"/>
    </source>
</evidence>
<protein>
    <recommendedName>
        <fullName evidence="4">RING-type E3 ubiquitin transferase</fullName>
        <ecNumber evidence="4">2.3.2.27</ecNumber>
    </recommendedName>
</protein>
<dbReference type="GO" id="GO:0061630">
    <property type="term" value="F:ubiquitin protein ligase activity"/>
    <property type="evidence" value="ECO:0007669"/>
    <property type="project" value="UniProtKB-EC"/>
</dbReference>
<dbReference type="PANTHER" id="PTHR46279">
    <property type="entry name" value="RING/U-BOX SUPERFAMILY PROTEIN"/>
    <property type="match status" value="1"/>
</dbReference>
<keyword evidence="9" id="KW-0833">Ubl conjugation pathway</keyword>
<evidence type="ECO:0000256" key="13">
    <source>
        <dbReference type="ARBA" id="ARBA00024209"/>
    </source>
</evidence>
<keyword evidence="11 15" id="KW-1133">Transmembrane helix</keyword>
<evidence type="ECO:0000259" key="16">
    <source>
        <dbReference type="PROSITE" id="PS50089"/>
    </source>
</evidence>
<dbReference type="GO" id="GO:0016020">
    <property type="term" value="C:membrane"/>
    <property type="evidence" value="ECO:0007669"/>
    <property type="project" value="UniProtKB-SubCell"/>
</dbReference>
<evidence type="ECO:0000256" key="9">
    <source>
        <dbReference type="ARBA" id="ARBA00022786"/>
    </source>
</evidence>
<dbReference type="Pfam" id="PF13639">
    <property type="entry name" value="zf-RING_2"/>
    <property type="match status" value="1"/>
</dbReference>
<evidence type="ECO:0000256" key="14">
    <source>
        <dbReference type="PROSITE-ProRule" id="PRU00175"/>
    </source>
</evidence>
<keyword evidence="12 15" id="KW-0472">Membrane</keyword>
<keyword evidence="17" id="KW-1185">Reference proteome</keyword>
<comment type="catalytic activity">
    <reaction evidence="1">
        <text>S-ubiquitinyl-[E2 ubiquitin-conjugating enzyme]-L-cysteine + [acceptor protein]-L-lysine = [E2 ubiquitin-conjugating enzyme]-L-cysteine + N(6)-ubiquitinyl-[acceptor protein]-L-lysine.</text>
        <dbReference type="EC" id="2.3.2.27"/>
    </reaction>
</comment>
<dbReference type="InterPro" id="IPR046948">
    <property type="entry name" value="ATL20-22-like"/>
</dbReference>
<evidence type="ECO:0000256" key="2">
    <source>
        <dbReference type="ARBA" id="ARBA00004167"/>
    </source>
</evidence>
<feature type="domain" description="RING-type" evidence="16">
    <location>
        <begin position="101"/>
        <end position="143"/>
    </location>
</feature>
<comment type="similarity">
    <text evidence="13">Belongs to the RING-type zinc finger family. ATL subfamily.</text>
</comment>
<dbReference type="RefSeq" id="XP_022761236.1">
    <property type="nucleotide sequence ID" value="XM_022905501.1"/>
</dbReference>
<dbReference type="GO" id="GO:0008270">
    <property type="term" value="F:zinc ion binding"/>
    <property type="evidence" value="ECO:0007669"/>
    <property type="project" value="UniProtKB-KW"/>
</dbReference>
<comment type="subcellular location">
    <subcellularLocation>
        <location evidence="2">Membrane</location>
        <topology evidence="2">Single-pass membrane protein</topology>
    </subcellularLocation>
</comment>
<keyword evidence="6 15" id="KW-0812">Transmembrane</keyword>
<sequence length="144" mass="16135">MSLDMGCFDPFDPRFLSNTIYAAIFVVACVLCIFGLITCIQRKIERRGQSQPNAADISNSTYTLQGGNVFAKGLDKPTIEMYPTTLLGESMQLPKPSADVCPICLLEYQANEILRTIPSCMHYFHADCIDEWLKRNATCPLCRN</sequence>
<evidence type="ECO:0000256" key="8">
    <source>
        <dbReference type="ARBA" id="ARBA00022771"/>
    </source>
</evidence>
<evidence type="ECO:0000256" key="11">
    <source>
        <dbReference type="ARBA" id="ARBA00022989"/>
    </source>
</evidence>
<dbReference type="PROSITE" id="PS50089">
    <property type="entry name" value="ZF_RING_2"/>
    <property type="match status" value="1"/>
</dbReference>